<comment type="caution">
    <text evidence="7">The sequence shown here is derived from an EMBL/GenBank/DDBJ whole genome shotgun (WGS) entry which is preliminary data.</text>
</comment>
<dbReference type="AlphaFoldDB" id="A0A841EHT7"/>
<dbReference type="Gene3D" id="3.30.9.10">
    <property type="entry name" value="D-Amino Acid Oxidase, subunit A, domain 2"/>
    <property type="match status" value="1"/>
</dbReference>
<dbReference type="InterPro" id="IPR006076">
    <property type="entry name" value="FAD-dep_OxRdtase"/>
</dbReference>
<dbReference type="PANTHER" id="PTHR43104">
    <property type="entry name" value="L-2-HYDROXYGLUTARATE DEHYDROGENASE, MITOCHONDRIAL"/>
    <property type="match status" value="1"/>
</dbReference>
<dbReference type="SUPFAM" id="SSF51905">
    <property type="entry name" value="FAD/NAD(P)-binding domain"/>
    <property type="match status" value="1"/>
</dbReference>
<comment type="similarity">
    <text evidence="5">Belongs to the L2HGDH family.</text>
</comment>
<evidence type="ECO:0000256" key="3">
    <source>
        <dbReference type="ARBA" id="ARBA00022827"/>
    </source>
</evidence>
<protein>
    <submittedName>
        <fullName evidence="7">L-2-hydroxyglutarate oxidase LhgO</fullName>
    </submittedName>
</protein>
<dbReference type="GO" id="GO:0047545">
    <property type="term" value="F:(S)-2-hydroxyglutarate dehydrogenase activity"/>
    <property type="evidence" value="ECO:0007669"/>
    <property type="project" value="TreeGrafter"/>
</dbReference>
<keyword evidence="2" id="KW-0285">Flavoprotein</keyword>
<evidence type="ECO:0000313" key="8">
    <source>
        <dbReference type="Proteomes" id="UP000578077"/>
    </source>
</evidence>
<feature type="domain" description="FAD dependent oxidoreductase" evidence="6">
    <location>
        <begin position="6"/>
        <end position="398"/>
    </location>
</feature>
<evidence type="ECO:0000256" key="4">
    <source>
        <dbReference type="ARBA" id="ARBA00023002"/>
    </source>
</evidence>
<dbReference type="Proteomes" id="UP000578077">
    <property type="component" value="Unassembled WGS sequence"/>
</dbReference>
<dbReference type="InterPro" id="IPR036188">
    <property type="entry name" value="FAD/NAD-bd_sf"/>
</dbReference>
<dbReference type="PANTHER" id="PTHR43104:SF2">
    <property type="entry name" value="L-2-HYDROXYGLUTARATE DEHYDROGENASE, MITOCHONDRIAL"/>
    <property type="match status" value="1"/>
</dbReference>
<dbReference type="Gene3D" id="3.50.50.60">
    <property type="entry name" value="FAD/NAD(P)-binding domain"/>
    <property type="match status" value="1"/>
</dbReference>
<comment type="cofactor">
    <cofactor evidence="1">
        <name>FAD</name>
        <dbReference type="ChEBI" id="CHEBI:57692"/>
    </cofactor>
</comment>
<keyword evidence="4" id="KW-0560">Oxidoreductase</keyword>
<evidence type="ECO:0000256" key="2">
    <source>
        <dbReference type="ARBA" id="ARBA00022630"/>
    </source>
</evidence>
<accession>A0A841EHT7</accession>
<evidence type="ECO:0000256" key="5">
    <source>
        <dbReference type="ARBA" id="ARBA00037941"/>
    </source>
</evidence>
<sequence length="403" mass="42827">MSMERIGIIGGGIVGLALARWITRNRPGARVTVLEKEDAVARHQTGHNSGVVHAGLYYRPGSLKATLCRRGTALLREYCAEHGLPFEQVGKVLVATGSEDAARLDDIERRAEANGVPGVRRLGPGGLREIEPHVRGVGGVHSPSTAITDFVAVAEALADDVRRSGGRIVLGAPVIALRQGADDAEVLTGDPRGERVRRSFDRVVVCGGLHSDLLARMAGAPADPRIVPFRGNYHELAPGSRYLVRGLIYPVPDPRHPFLGVHLTRHVHGEVSAGPNAIPAAAREGYRARDVRASELADTLSAAGFWRLARRHWSRGVREAAVSASAAVFARHARRLVPAITGADLRPAPAGVRAQALSPSGALLDDFAVDTYSRISCVRNAPSPAATASLAIAEHLGEHVLFS</sequence>
<reference evidence="7 8" key="1">
    <citation type="submission" date="2020-08" db="EMBL/GenBank/DDBJ databases">
        <title>Sequencing the genomes of 1000 actinobacteria strains.</title>
        <authorList>
            <person name="Klenk H.-P."/>
        </authorList>
    </citation>
    <scope>NUCLEOTIDE SEQUENCE [LARGE SCALE GENOMIC DNA]</scope>
    <source>
        <strain evidence="7 8">DSM 44593</strain>
    </source>
</reference>
<dbReference type="Pfam" id="PF01266">
    <property type="entry name" value="DAO"/>
    <property type="match status" value="1"/>
</dbReference>
<keyword evidence="8" id="KW-1185">Reference proteome</keyword>
<organism evidence="7 8">
    <name type="scientific">Streptomonospora salina</name>
    <dbReference type="NCBI Taxonomy" id="104205"/>
    <lineage>
        <taxon>Bacteria</taxon>
        <taxon>Bacillati</taxon>
        <taxon>Actinomycetota</taxon>
        <taxon>Actinomycetes</taxon>
        <taxon>Streptosporangiales</taxon>
        <taxon>Nocardiopsidaceae</taxon>
        <taxon>Streptomonospora</taxon>
    </lineage>
</organism>
<dbReference type="NCBIfam" id="NF008726">
    <property type="entry name" value="PRK11728.1"/>
    <property type="match status" value="1"/>
</dbReference>
<keyword evidence="3" id="KW-0274">FAD</keyword>
<dbReference type="EMBL" id="JACHLY010000001">
    <property type="protein sequence ID" value="MBB6000603.1"/>
    <property type="molecule type" value="Genomic_DNA"/>
</dbReference>
<gene>
    <name evidence="7" type="ORF">HNR25_004354</name>
</gene>
<evidence type="ECO:0000313" key="7">
    <source>
        <dbReference type="EMBL" id="MBB6000603.1"/>
    </source>
</evidence>
<evidence type="ECO:0000256" key="1">
    <source>
        <dbReference type="ARBA" id="ARBA00001974"/>
    </source>
</evidence>
<dbReference type="GO" id="GO:0005737">
    <property type="term" value="C:cytoplasm"/>
    <property type="evidence" value="ECO:0007669"/>
    <property type="project" value="TreeGrafter"/>
</dbReference>
<name>A0A841EHT7_9ACTN</name>
<proteinExistence type="inferred from homology"/>
<evidence type="ECO:0000259" key="6">
    <source>
        <dbReference type="Pfam" id="PF01266"/>
    </source>
</evidence>